<proteinExistence type="predicted"/>
<dbReference type="AlphaFoldDB" id="A0A267MGX5"/>
<reference evidence="1 2" key="1">
    <citation type="submission" date="2017-06" db="EMBL/GenBank/DDBJ databases">
        <title>Draft genome sequence of anaerobic fermentative bacterium Anaeromicrobium sediminis DY2726D isolated from West Pacific Ocean sediments.</title>
        <authorList>
            <person name="Zeng X."/>
        </authorList>
    </citation>
    <scope>NUCLEOTIDE SEQUENCE [LARGE SCALE GENOMIC DNA]</scope>
    <source>
        <strain evidence="1 2">DY2726D</strain>
    </source>
</reference>
<keyword evidence="2" id="KW-1185">Reference proteome</keyword>
<feature type="non-terminal residue" evidence="1">
    <location>
        <position position="91"/>
    </location>
</feature>
<comment type="caution">
    <text evidence="1">The sequence shown here is derived from an EMBL/GenBank/DDBJ whole genome shotgun (WGS) entry which is preliminary data.</text>
</comment>
<dbReference type="RefSeq" id="WP_330396877.1">
    <property type="nucleotide sequence ID" value="NZ_NIBG01000019.1"/>
</dbReference>
<accession>A0A267MGX5</accession>
<dbReference type="EMBL" id="NIBG01000019">
    <property type="protein sequence ID" value="PAB58168.1"/>
    <property type="molecule type" value="Genomic_DNA"/>
</dbReference>
<sequence length="91" mass="10298">MEKPNCNPYEGGKIPPCSAFLSNDNPIIKDGKVIYRNENRLFYFIRTAPKNSSNAFSTGSTPKTHRLFTNLQISLETFLIGVFIDEVQLEV</sequence>
<gene>
    <name evidence="1" type="ORF">CCE28_16980</name>
</gene>
<organism evidence="1 2">
    <name type="scientific">Anaeromicrobium sediminis</name>
    <dbReference type="NCBI Taxonomy" id="1478221"/>
    <lineage>
        <taxon>Bacteria</taxon>
        <taxon>Bacillati</taxon>
        <taxon>Bacillota</taxon>
        <taxon>Clostridia</taxon>
        <taxon>Peptostreptococcales</taxon>
        <taxon>Thermotaleaceae</taxon>
        <taxon>Anaeromicrobium</taxon>
    </lineage>
</organism>
<name>A0A267MGX5_9FIRM</name>
<dbReference type="Proteomes" id="UP000216024">
    <property type="component" value="Unassembled WGS sequence"/>
</dbReference>
<evidence type="ECO:0000313" key="2">
    <source>
        <dbReference type="Proteomes" id="UP000216024"/>
    </source>
</evidence>
<evidence type="ECO:0000313" key="1">
    <source>
        <dbReference type="EMBL" id="PAB58168.1"/>
    </source>
</evidence>
<protein>
    <submittedName>
        <fullName evidence="1">Uncharacterized protein</fullName>
    </submittedName>
</protein>